<reference evidence="1 2" key="1">
    <citation type="journal article" date="2019" name="Nat. Plants">
        <title>Genome sequencing of Musa balbisiana reveals subgenome evolution and function divergence in polyploid bananas.</title>
        <authorList>
            <person name="Yao X."/>
        </authorList>
    </citation>
    <scope>NUCLEOTIDE SEQUENCE [LARGE SCALE GENOMIC DNA]</scope>
    <source>
        <strain evidence="2">cv. DH-PKW</strain>
        <tissue evidence="1">Leaves</tissue>
    </source>
</reference>
<protein>
    <submittedName>
        <fullName evidence="1">Uncharacterized protein</fullName>
    </submittedName>
</protein>
<comment type="caution">
    <text evidence="1">The sequence shown here is derived from an EMBL/GenBank/DDBJ whole genome shotgun (WGS) entry which is preliminary data.</text>
</comment>
<keyword evidence="2" id="KW-1185">Reference proteome</keyword>
<name>A0A4S8IHN7_MUSBA</name>
<dbReference type="AlphaFoldDB" id="A0A4S8IHN7"/>
<dbReference type="Proteomes" id="UP000317650">
    <property type="component" value="Chromosome 9"/>
</dbReference>
<accession>A0A4S8IHN7</accession>
<evidence type="ECO:0000313" key="1">
    <source>
        <dbReference type="EMBL" id="THU47800.1"/>
    </source>
</evidence>
<proteinExistence type="predicted"/>
<organism evidence="1 2">
    <name type="scientific">Musa balbisiana</name>
    <name type="common">Banana</name>
    <dbReference type="NCBI Taxonomy" id="52838"/>
    <lineage>
        <taxon>Eukaryota</taxon>
        <taxon>Viridiplantae</taxon>
        <taxon>Streptophyta</taxon>
        <taxon>Embryophyta</taxon>
        <taxon>Tracheophyta</taxon>
        <taxon>Spermatophyta</taxon>
        <taxon>Magnoliopsida</taxon>
        <taxon>Liliopsida</taxon>
        <taxon>Zingiberales</taxon>
        <taxon>Musaceae</taxon>
        <taxon>Musa</taxon>
    </lineage>
</organism>
<dbReference type="EMBL" id="PYDT01000010">
    <property type="protein sequence ID" value="THU47800.1"/>
    <property type="molecule type" value="Genomic_DNA"/>
</dbReference>
<sequence length="127" mass="13316">MPRNLSSRARGSYYCLHTPAVPRHGQTYPFAPNKTLILLANYVAAVTTPPTVTFALGGGGGGGWGARGGGGKGGARRPCPWRNAPCKRLAHGLSVGLMPAGDSCPQAASRKRLYADGSLSYHLRVQQ</sequence>
<evidence type="ECO:0000313" key="2">
    <source>
        <dbReference type="Proteomes" id="UP000317650"/>
    </source>
</evidence>
<gene>
    <name evidence="1" type="ORF">C4D60_Mb09t19460</name>
</gene>